<evidence type="ECO:0000259" key="1">
    <source>
        <dbReference type="Pfam" id="PF00483"/>
    </source>
</evidence>
<evidence type="ECO:0000313" key="3">
    <source>
        <dbReference type="Proteomes" id="UP000198418"/>
    </source>
</evidence>
<sequence length="232" mass="24827">MTMPDLILLCGGMGTRLRSVVSDTPKPMARVAGRPFLEILLSHFAELGFVKAVLSTGYMAEKISGHFGAHFQGIDLSYCVEPEPLGTGGASRAAARMCATDTVLVCNGDTFLEFDFEAVRAFNLDRQEKASVAVTLGVPDTERYGRIEIGPDAQARFAGRGRPGAGFISGGVYLLPRADLLAEARPAPFSLEDFVFDSARGGRIFAVPAHGRFIDIGVPEDYAAAQAMFANF</sequence>
<dbReference type="PANTHER" id="PTHR22572">
    <property type="entry name" value="SUGAR-1-PHOSPHATE GUANYL TRANSFERASE"/>
    <property type="match status" value="1"/>
</dbReference>
<dbReference type="InterPro" id="IPR050486">
    <property type="entry name" value="Mannose-1P_guanyltransferase"/>
</dbReference>
<accession>A0A212RRM8</accession>
<keyword evidence="2" id="KW-0808">Transferase</keyword>
<dbReference type="InterPro" id="IPR029044">
    <property type="entry name" value="Nucleotide-diphossugar_trans"/>
</dbReference>
<dbReference type="RefSeq" id="WP_158255221.1">
    <property type="nucleotide sequence ID" value="NZ_FYDG01000006.1"/>
</dbReference>
<keyword evidence="2" id="KW-0548">Nucleotidyltransferase</keyword>
<dbReference type="Proteomes" id="UP000198418">
    <property type="component" value="Unassembled WGS sequence"/>
</dbReference>
<dbReference type="InterPro" id="IPR005835">
    <property type="entry name" value="NTP_transferase_dom"/>
</dbReference>
<feature type="domain" description="Nucleotidyl transferase" evidence="1">
    <location>
        <begin position="7"/>
        <end position="154"/>
    </location>
</feature>
<reference evidence="3" key="1">
    <citation type="submission" date="2017-06" db="EMBL/GenBank/DDBJ databases">
        <authorList>
            <person name="Varghese N."/>
            <person name="Submissions S."/>
        </authorList>
    </citation>
    <scope>NUCLEOTIDE SEQUENCE [LARGE SCALE GENOMIC DNA]</scope>
    <source>
        <strain evidence="3">DSM 137</strain>
    </source>
</reference>
<dbReference type="AlphaFoldDB" id="A0A212RRM8"/>
<dbReference type="OrthoDB" id="9814110at2"/>
<organism evidence="2 3">
    <name type="scientific">Rhodoblastus acidophilus</name>
    <name type="common">Rhodopseudomonas acidophila</name>
    <dbReference type="NCBI Taxonomy" id="1074"/>
    <lineage>
        <taxon>Bacteria</taxon>
        <taxon>Pseudomonadati</taxon>
        <taxon>Pseudomonadota</taxon>
        <taxon>Alphaproteobacteria</taxon>
        <taxon>Hyphomicrobiales</taxon>
        <taxon>Rhodoblastaceae</taxon>
        <taxon>Rhodoblastus</taxon>
    </lineage>
</organism>
<dbReference type="Gene3D" id="3.90.550.10">
    <property type="entry name" value="Spore Coat Polysaccharide Biosynthesis Protein SpsA, Chain A"/>
    <property type="match status" value="1"/>
</dbReference>
<dbReference type="EMBL" id="FYDG01000006">
    <property type="protein sequence ID" value="SNB75265.1"/>
    <property type="molecule type" value="Genomic_DNA"/>
</dbReference>
<proteinExistence type="predicted"/>
<protein>
    <submittedName>
        <fullName evidence="2">D-glycero-alpha-D-manno-heptose 1-phosphate guanylyltransferase</fullName>
    </submittedName>
</protein>
<dbReference type="GO" id="GO:0016779">
    <property type="term" value="F:nucleotidyltransferase activity"/>
    <property type="evidence" value="ECO:0007669"/>
    <property type="project" value="UniProtKB-KW"/>
</dbReference>
<keyword evidence="3" id="KW-1185">Reference proteome</keyword>
<evidence type="ECO:0000313" key="2">
    <source>
        <dbReference type="EMBL" id="SNB75265.1"/>
    </source>
</evidence>
<gene>
    <name evidence="2" type="ORF">SAMN06265338_106206</name>
</gene>
<dbReference type="SUPFAM" id="SSF53448">
    <property type="entry name" value="Nucleotide-diphospho-sugar transferases"/>
    <property type="match status" value="1"/>
</dbReference>
<name>A0A212RRM8_RHOAC</name>
<dbReference type="Pfam" id="PF00483">
    <property type="entry name" value="NTP_transferase"/>
    <property type="match status" value="1"/>
</dbReference>